<dbReference type="InterPro" id="IPR018545">
    <property type="entry name" value="Btz_dom"/>
</dbReference>
<keyword evidence="5" id="KW-0963">Cytoplasm</keyword>
<dbReference type="Proteomes" id="UP000032180">
    <property type="component" value="Chromosome 1"/>
</dbReference>
<dbReference type="GO" id="GO:0008380">
    <property type="term" value="P:RNA splicing"/>
    <property type="evidence" value="ECO:0007669"/>
    <property type="project" value="UniProtKB-KW"/>
</dbReference>
<evidence type="ECO:0000256" key="9">
    <source>
        <dbReference type="ARBA" id="ARBA00022884"/>
    </source>
</evidence>
<dbReference type="GO" id="GO:0000184">
    <property type="term" value="P:nuclear-transcribed mRNA catabolic process, nonsense-mediated decay"/>
    <property type="evidence" value="ECO:0007669"/>
    <property type="project" value="UniProtKB-KW"/>
</dbReference>
<dbReference type="AlphaFoldDB" id="A0A0D9V2J3"/>
<evidence type="ECO:0000256" key="8">
    <source>
        <dbReference type="ARBA" id="ARBA00022845"/>
    </source>
</evidence>
<feature type="compositionally biased region" description="Polar residues" evidence="13">
    <location>
        <begin position="358"/>
        <end position="387"/>
    </location>
</feature>
<feature type="region of interest" description="Disordered" evidence="13">
    <location>
        <begin position="1"/>
        <end position="197"/>
    </location>
</feature>
<feature type="region of interest" description="Disordered" evidence="13">
    <location>
        <begin position="629"/>
        <end position="675"/>
    </location>
</feature>
<feature type="compositionally biased region" description="Polar residues" evidence="13">
    <location>
        <begin position="446"/>
        <end position="502"/>
    </location>
</feature>
<keyword evidence="9" id="KW-0694">RNA-binding</keyword>
<feature type="region of interest" description="Disordered" evidence="13">
    <location>
        <begin position="306"/>
        <end position="530"/>
    </location>
</feature>
<dbReference type="GO" id="GO:0006417">
    <property type="term" value="P:regulation of translation"/>
    <property type="evidence" value="ECO:0007669"/>
    <property type="project" value="UniProtKB-KW"/>
</dbReference>
<feature type="compositionally biased region" description="Basic and acidic residues" evidence="13">
    <location>
        <begin position="184"/>
        <end position="194"/>
    </location>
</feature>
<dbReference type="Gramene" id="LPERR01G18360.1">
    <property type="protein sequence ID" value="LPERR01G18360.1"/>
    <property type="gene ID" value="LPERR01G18360"/>
</dbReference>
<feature type="compositionally biased region" description="Acidic residues" evidence="13">
    <location>
        <begin position="155"/>
        <end position="165"/>
    </location>
</feature>
<feature type="compositionally biased region" description="Polar residues" evidence="13">
    <location>
        <begin position="420"/>
        <end position="435"/>
    </location>
</feature>
<evidence type="ECO:0000256" key="13">
    <source>
        <dbReference type="SAM" id="MobiDB-lite"/>
    </source>
</evidence>
<evidence type="ECO:0000313" key="15">
    <source>
        <dbReference type="EnsemblPlants" id="LPERR01G18360.1"/>
    </source>
</evidence>
<evidence type="ECO:0000256" key="2">
    <source>
        <dbReference type="ARBA" id="ARBA00004496"/>
    </source>
</evidence>
<feature type="region of interest" description="Disordered" evidence="13">
    <location>
        <begin position="236"/>
        <end position="292"/>
    </location>
</feature>
<proteinExistence type="inferred from homology"/>
<dbReference type="InterPro" id="IPR044796">
    <property type="entry name" value="MLN51_plant"/>
</dbReference>
<evidence type="ECO:0000313" key="16">
    <source>
        <dbReference type="Proteomes" id="UP000032180"/>
    </source>
</evidence>
<dbReference type="EnsemblPlants" id="LPERR01G18360.1">
    <property type="protein sequence ID" value="LPERR01G18360.1"/>
    <property type="gene ID" value="LPERR01G18360"/>
</dbReference>
<dbReference type="GO" id="GO:0035145">
    <property type="term" value="C:exon-exon junction complex"/>
    <property type="evidence" value="ECO:0007669"/>
    <property type="project" value="InterPro"/>
</dbReference>
<evidence type="ECO:0000256" key="4">
    <source>
        <dbReference type="ARBA" id="ARBA00022448"/>
    </source>
</evidence>
<comment type="similarity">
    <text evidence="3">Belongs to the CASC3 family.</text>
</comment>
<reference evidence="16" key="2">
    <citation type="submission" date="2013-12" db="EMBL/GenBank/DDBJ databases">
        <authorList>
            <person name="Yu Y."/>
            <person name="Lee S."/>
            <person name="de Baynast K."/>
            <person name="Wissotski M."/>
            <person name="Liu L."/>
            <person name="Talag J."/>
            <person name="Goicoechea J."/>
            <person name="Angelova A."/>
            <person name="Jetty R."/>
            <person name="Kudrna D."/>
            <person name="Golser W."/>
            <person name="Rivera L."/>
            <person name="Zhang J."/>
            <person name="Wing R."/>
        </authorList>
    </citation>
    <scope>NUCLEOTIDE SEQUENCE</scope>
</reference>
<dbReference type="Pfam" id="PF09405">
    <property type="entry name" value="Btz"/>
    <property type="match status" value="1"/>
</dbReference>
<feature type="compositionally biased region" description="Polar residues" evidence="13">
    <location>
        <begin position="315"/>
        <end position="351"/>
    </location>
</feature>
<dbReference type="STRING" id="77586.A0A0D9V2J3"/>
<accession>A0A0D9V2J3</accession>
<sequence length="675" mass="72958">MADPADVRPEQPPASEKPPAAPLTPEEAEAEPEMTAGTGDDDDDDDEEYVSDLDDAPLPEMRRREPSDDEGSEEGRRPPRARIGSDDDDGDGQGAAEVYDEEAYEDEEEEYYDDDLVEEEVGEGFEEGYDGRRAPPPPKEVAGAQGEEGEKVEGEGEEAEGEGDGEEKKEHEPFAVPTSGAFYMHDDRFQEESRGRRRKMFGGRKLWEAKDDQAWVHDRFEEMNFQEERYEDKRMSRGRFRGRGGGGRTRGTGRGFARGGKYRGYNEDINNNNNNQNRPQKVVRGRGPRRYEAVGKNNRDVVGFQRKQPARSRDSSVNASAVRESGQTLNVQSEVAPQKKNVVNSSLNSASPPFYPSGASNPDFSVTTQRRDNIQSGGSNLKLQSGPTVRGRTAMDYGARDKFQHADGPVRQSPRGGGTSMNSSGFTASSVNHGQSPVRAQGGNGIPSNNKSTSSLRQNPKVSTQQQSHTSAVHQKSGQVQTQSTMRVQTTQHLSVRSTESGDNGLYPSSNKSNASSGAGKTNNQETGRGSFMYGGAQVIGAPGAVGLAQGEQNFPGTPALLPVMQFGSQHPGGLGVPTVGMALPGYVAGQQMGMGNNEMTWLPLLTGAAGAFGGSYPPYITLDPSFYSRSSGQTSSSVPSREPTANKGASPPRNDIVNEELDQRRVKTSSLLLC</sequence>
<evidence type="ECO:0000256" key="6">
    <source>
        <dbReference type="ARBA" id="ARBA00022664"/>
    </source>
</evidence>
<reference evidence="15 16" key="1">
    <citation type="submission" date="2012-08" db="EMBL/GenBank/DDBJ databases">
        <title>Oryza genome evolution.</title>
        <authorList>
            <person name="Wing R.A."/>
        </authorList>
    </citation>
    <scope>NUCLEOTIDE SEQUENCE</scope>
</reference>
<dbReference type="GO" id="GO:0006397">
    <property type="term" value="P:mRNA processing"/>
    <property type="evidence" value="ECO:0007669"/>
    <property type="project" value="UniProtKB-KW"/>
</dbReference>
<comment type="subcellular location">
    <subcellularLocation>
        <location evidence="2">Cytoplasm</location>
    </subcellularLocation>
    <subcellularLocation>
        <location evidence="1">Nucleus</location>
    </subcellularLocation>
</comment>
<organism evidence="15 16">
    <name type="scientific">Leersia perrieri</name>
    <dbReference type="NCBI Taxonomy" id="77586"/>
    <lineage>
        <taxon>Eukaryota</taxon>
        <taxon>Viridiplantae</taxon>
        <taxon>Streptophyta</taxon>
        <taxon>Embryophyta</taxon>
        <taxon>Tracheophyta</taxon>
        <taxon>Spermatophyta</taxon>
        <taxon>Magnoliopsida</taxon>
        <taxon>Liliopsida</taxon>
        <taxon>Poales</taxon>
        <taxon>Poaceae</taxon>
        <taxon>BOP clade</taxon>
        <taxon>Oryzoideae</taxon>
        <taxon>Oryzeae</taxon>
        <taxon>Oryzinae</taxon>
        <taxon>Leersia</taxon>
    </lineage>
</organism>
<dbReference type="PANTHER" id="PTHR46837">
    <property type="entry name" value="PROTEIN MLN51 HOMOLOG"/>
    <property type="match status" value="1"/>
</dbReference>
<evidence type="ECO:0000256" key="11">
    <source>
        <dbReference type="ARBA" id="ARBA00023187"/>
    </source>
</evidence>
<dbReference type="GO" id="GO:0051028">
    <property type="term" value="P:mRNA transport"/>
    <property type="evidence" value="ECO:0007669"/>
    <property type="project" value="UniProtKB-KW"/>
</dbReference>
<dbReference type="GO" id="GO:0005737">
    <property type="term" value="C:cytoplasm"/>
    <property type="evidence" value="ECO:0007669"/>
    <property type="project" value="UniProtKB-SubCell"/>
</dbReference>
<reference evidence="15" key="3">
    <citation type="submission" date="2015-04" db="UniProtKB">
        <authorList>
            <consortium name="EnsemblPlants"/>
        </authorList>
    </citation>
    <scope>IDENTIFICATION</scope>
</reference>
<feature type="domain" description="Btz" evidence="14">
    <location>
        <begin position="136"/>
        <end position="246"/>
    </location>
</feature>
<keyword evidence="6" id="KW-0507">mRNA processing</keyword>
<dbReference type="eggNOG" id="ENOG502QSS9">
    <property type="taxonomic scope" value="Eukaryota"/>
</dbReference>
<feature type="compositionally biased region" description="Pro residues" evidence="13">
    <location>
        <begin position="10"/>
        <end position="22"/>
    </location>
</feature>
<feature type="compositionally biased region" description="Low complexity" evidence="13">
    <location>
        <begin position="509"/>
        <end position="521"/>
    </location>
</feature>
<feature type="compositionally biased region" description="Polar residues" evidence="13">
    <location>
        <begin position="629"/>
        <end position="640"/>
    </location>
</feature>
<dbReference type="GO" id="GO:0003729">
    <property type="term" value="F:mRNA binding"/>
    <property type="evidence" value="ECO:0007669"/>
    <property type="project" value="InterPro"/>
</dbReference>
<keyword evidence="8" id="KW-0810">Translation regulation</keyword>
<keyword evidence="10" id="KW-0866">Nonsense-mediated mRNA decay</keyword>
<evidence type="ECO:0000256" key="3">
    <source>
        <dbReference type="ARBA" id="ARBA00009548"/>
    </source>
</evidence>
<feature type="compositionally biased region" description="Gly residues" evidence="13">
    <location>
        <begin position="243"/>
        <end position="258"/>
    </location>
</feature>
<evidence type="ECO:0000256" key="12">
    <source>
        <dbReference type="ARBA" id="ARBA00023242"/>
    </source>
</evidence>
<keyword evidence="12" id="KW-0539">Nucleus</keyword>
<keyword evidence="16" id="KW-1185">Reference proteome</keyword>
<dbReference type="HOGENOM" id="CLU_016753_1_0_1"/>
<dbReference type="PANTHER" id="PTHR46837:SF5">
    <property type="entry name" value="PROTEIN MLN51 HOMOLOG"/>
    <property type="match status" value="1"/>
</dbReference>
<protein>
    <recommendedName>
        <fullName evidence="14">Btz domain-containing protein</fullName>
    </recommendedName>
</protein>
<feature type="compositionally biased region" description="Acidic residues" evidence="13">
    <location>
        <begin position="39"/>
        <end position="57"/>
    </location>
</feature>
<feature type="compositionally biased region" description="Acidic residues" evidence="13">
    <location>
        <begin position="98"/>
        <end position="128"/>
    </location>
</feature>
<name>A0A0D9V2J3_9ORYZ</name>
<evidence type="ECO:0000256" key="1">
    <source>
        <dbReference type="ARBA" id="ARBA00004123"/>
    </source>
</evidence>
<dbReference type="SMART" id="SM01044">
    <property type="entry name" value="Btz"/>
    <property type="match status" value="1"/>
</dbReference>
<evidence type="ECO:0000256" key="5">
    <source>
        <dbReference type="ARBA" id="ARBA00022490"/>
    </source>
</evidence>
<evidence type="ECO:0000256" key="10">
    <source>
        <dbReference type="ARBA" id="ARBA00023161"/>
    </source>
</evidence>
<evidence type="ECO:0000259" key="14">
    <source>
        <dbReference type="SMART" id="SM01044"/>
    </source>
</evidence>
<keyword evidence="4" id="KW-0813">Transport</keyword>
<keyword evidence="7" id="KW-0509">mRNA transport</keyword>
<keyword evidence="11" id="KW-0508">mRNA splicing</keyword>
<evidence type="ECO:0000256" key="7">
    <source>
        <dbReference type="ARBA" id="ARBA00022816"/>
    </source>
</evidence>